<organism evidence="1 2">
    <name type="scientific">Candidatus Korarchaeum cryptofilum</name>
    <dbReference type="NCBI Taxonomy" id="498846"/>
    <lineage>
        <taxon>Archaea</taxon>
        <taxon>Thermoproteota</taxon>
        <taxon>Candidatus Korarchaeia</taxon>
        <taxon>Candidatus Korarchaeales</taxon>
        <taxon>Candidatus Korarchaeaceae</taxon>
        <taxon>Candidatus Korarchaeum</taxon>
    </lineage>
</organism>
<evidence type="ECO:0000313" key="2">
    <source>
        <dbReference type="Proteomes" id="UP000278149"/>
    </source>
</evidence>
<dbReference type="Gene3D" id="3.40.50.720">
    <property type="entry name" value="NAD(P)-binding Rossmann-like Domain"/>
    <property type="match status" value="1"/>
</dbReference>
<sequence>MIRIGIIGQDPYAAHLMDALRSQPDVDVIGLYSHKPTSISKDLSEVTNLFCSESGLEYFKERGIKVKGFLEDFLEGIDFLMEYDPNELSIKLTFEGTGIQLGPKDIILSRLSSIPLSKLRIRWTSDIYCCPFFRPAMLELELSERVSLETLRDHLISSRRVSSINREVDLNEVCIYYPFFRRYTIFSIILFLRSIEALKDGNSINIFSLYGILSAVPEAIDAIREMRGIDREVSSSITDHHLNMKSGLLA</sequence>
<protein>
    <submittedName>
        <fullName evidence="1">Uncharacterized protein</fullName>
    </submittedName>
</protein>
<dbReference type="EMBL" id="RCOR01000014">
    <property type="protein sequence ID" value="RSN70056.1"/>
    <property type="molecule type" value="Genomic_DNA"/>
</dbReference>
<dbReference type="InterPro" id="IPR036291">
    <property type="entry name" value="NAD(P)-bd_dom_sf"/>
</dbReference>
<accession>A0A3R9PEM7</accession>
<dbReference type="RefSeq" id="WP_125740800.1">
    <property type="nucleotide sequence ID" value="NZ_RCOR01000014.1"/>
</dbReference>
<reference evidence="1 2" key="1">
    <citation type="submission" date="2018-10" db="EMBL/GenBank/DDBJ databases">
        <title>Co-occurring genomic capacity for anaerobic methane metabolism and dissimilatory sulfite reduction discovered in the Korarchaeota.</title>
        <authorList>
            <person name="Mckay L.J."/>
            <person name="Dlakic M."/>
            <person name="Fields M.W."/>
            <person name="Delmont T.O."/>
            <person name="Eren A.M."/>
            <person name="Jay Z.J."/>
            <person name="Klingelsmith K.B."/>
            <person name="Rusch D.B."/>
            <person name="Inskeep W.P."/>
        </authorList>
    </citation>
    <scope>NUCLEOTIDE SEQUENCE [LARGE SCALE GENOMIC DNA]</scope>
    <source>
        <strain evidence="1 2">WS</strain>
    </source>
</reference>
<dbReference type="Proteomes" id="UP000278149">
    <property type="component" value="Unassembled WGS sequence"/>
</dbReference>
<gene>
    <name evidence="1" type="ORF">D9Q81_01725</name>
</gene>
<evidence type="ECO:0000313" key="1">
    <source>
        <dbReference type="EMBL" id="RSN70056.1"/>
    </source>
</evidence>
<proteinExistence type="predicted"/>
<dbReference type="AlphaFoldDB" id="A0A3R9PEM7"/>
<name>A0A3R9PEM7_9CREN</name>
<dbReference type="SUPFAM" id="SSF51735">
    <property type="entry name" value="NAD(P)-binding Rossmann-fold domains"/>
    <property type="match status" value="1"/>
</dbReference>
<comment type="caution">
    <text evidence="1">The sequence shown here is derived from an EMBL/GenBank/DDBJ whole genome shotgun (WGS) entry which is preliminary data.</text>
</comment>